<dbReference type="Proteomes" id="UP000054937">
    <property type="component" value="Unassembled WGS sequence"/>
</dbReference>
<reference evidence="1 2" key="1">
    <citation type="journal article" date="2015" name="Sci. Rep.">
        <title>Genome of the facultative scuticociliatosis pathogen Pseudocohnilembus persalinus provides insight into its virulence through horizontal gene transfer.</title>
        <authorList>
            <person name="Xiong J."/>
            <person name="Wang G."/>
            <person name="Cheng J."/>
            <person name="Tian M."/>
            <person name="Pan X."/>
            <person name="Warren A."/>
            <person name="Jiang C."/>
            <person name="Yuan D."/>
            <person name="Miao W."/>
        </authorList>
    </citation>
    <scope>NUCLEOTIDE SEQUENCE [LARGE SCALE GENOMIC DNA]</scope>
    <source>
        <strain evidence="1">36N120E</strain>
    </source>
</reference>
<dbReference type="AlphaFoldDB" id="A0A0V0QML6"/>
<protein>
    <submittedName>
        <fullName evidence="1">Uncharacterized protein</fullName>
    </submittedName>
</protein>
<dbReference type="EMBL" id="LDAU01000131">
    <property type="protein sequence ID" value="KRX03476.1"/>
    <property type="molecule type" value="Genomic_DNA"/>
</dbReference>
<comment type="caution">
    <text evidence="1">The sequence shown here is derived from an EMBL/GenBank/DDBJ whole genome shotgun (WGS) entry which is preliminary data.</text>
</comment>
<evidence type="ECO:0000313" key="2">
    <source>
        <dbReference type="Proteomes" id="UP000054937"/>
    </source>
</evidence>
<proteinExistence type="predicted"/>
<organism evidence="1 2">
    <name type="scientific">Pseudocohnilembus persalinus</name>
    <name type="common">Ciliate</name>
    <dbReference type="NCBI Taxonomy" id="266149"/>
    <lineage>
        <taxon>Eukaryota</taxon>
        <taxon>Sar</taxon>
        <taxon>Alveolata</taxon>
        <taxon>Ciliophora</taxon>
        <taxon>Intramacronucleata</taxon>
        <taxon>Oligohymenophorea</taxon>
        <taxon>Scuticociliatia</taxon>
        <taxon>Philasterida</taxon>
        <taxon>Pseudocohnilembidae</taxon>
        <taxon>Pseudocohnilembus</taxon>
    </lineage>
</organism>
<evidence type="ECO:0000313" key="1">
    <source>
        <dbReference type="EMBL" id="KRX03476.1"/>
    </source>
</evidence>
<gene>
    <name evidence="1" type="ORF">PPERSA_02855</name>
</gene>
<keyword evidence="2" id="KW-1185">Reference proteome</keyword>
<name>A0A0V0QML6_PSEPJ</name>
<accession>A0A0V0QML6</accession>
<dbReference type="InParanoid" id="A0A0V0QML6"/>
<sequence>MKQNTYLKALMMEKIQMTTIILPQHIKNDATQQKQYNKNHIFNTNELVTSRTNSNRKNTKKTTFKDSVSNTSMSYSLIKNQAVINKTFSPGIYTPSNLVSPIPQQNQYAQNMIASQATANLLCSRTNEKKMSSSGQDTHEIKKKLKIYQKNQIYYQLQKFTCQQLNYKYKCQKKKWQQLKFFQQYK</sequence>